<keyword evidence="5 9" id="KW-0460">Magnesium</keyword>
<keyword evidence="8 9" id="KW-0464">Manganese</keyword>
<dbReference type="InterPro" id="IPR019818">
    <property type="entry name" value="IsoCit/isopropylmalate_DH_CS"/>
</dbReference>
<keyword evidence="4 9" id="KW-0479">Metal-binding</keyword>
<dbReference type="GO" id="GO:0000287">
    <property type="term" value="F:magnesium ion binding"/>
    <property type="evidence" value="ECO:0007669"/>
    <property type="project" value="InterPro"/>
</dbReference>
<dbReference type="AlphaFoldDB" id="V4JWL0"/>
<accession>V4JWL0</accession>
<dbReference type="SMART" id="SM01329">
    <property type="entry name" value="Iso_dh"/>
    <property type="match status" value="1"/>
</dbReference>
<reference evidence="15 16" key="1">
    <citation type="journal article" date="2013" name="Front. Plant Sci.">
        <title>The Reference Genome of the Halophytic Plant Eutrema salsugineum.</title>
        <authorList>
            <person name="Yang R."/>
            <person name="Jarvis D.E."/>
            <person name="Chen H."/>
            <person name="Beilstein M.A."/>
            <person name="Grimwood J."/>
            <person name="Jenkins J."/>
            <person name="Shu S."/>
            <person name="Prochnik S."/>
            <person name="Xin M."/>
            <person name="Ma C."/>
            <person name="Schmutz J."/>
            <person name="Wing R.A."/>
            <person name="Mitchell-Olds T."/>
            <person name="Schumaker K.S."/>
            <person name="Wang X."/>
        </authorList>
    </citation>
    <scope>NUCLEOTIDE SEQUENCE [LARGE SCALE GENOMIC DNA]</scope>
</reference>
<comment type="cofactor">
    <cofactor evidence="9 12">
        <name>Mg(2+)</name>
        <dbReference type="ChEBI" id="CHEBI:18420"/>
    </cofactor>
    <cofactor evidence="9 12">
        <name>Mn(2+)</name>
        <dbReference type="ChEBI" id="CHEBI:29035"/>
    </cofactor>
    <text evidence="9 12">Binds 1 Mg(2+) or Mn(2+) ion per subunit.</text>
</comment>
<dbReference type="PROSITE" id="PS00470">
    <property type="entry name" value="IDH_IMDH"/>
    <property type="match status" value="1"/>
</dbReference>
<dbReference type="GO" id="GO:0051287">
    <property type="term" value="F:NAD binding"/>
    <property type="evidence" value="ECO:0007669"/>
    <property type="project" value="InterPro"/>
</dbReference>
<feature type="site" description="Critical for catalysis" evidence="10">
    <location>
        <position position="242"/>
    </location>
</feature>
<dbReference type="InterPro" id="IPR004790">
    <property type="entry name" value="Isocitrate_DH_NADP"/>
</dbReference>
<comment type="catalytic activity">
    <reaction evidence="9">
        <text>D-threo-isocitrate + NADP(+) = 2-oxoglutarate + CO2 + NADPH</text>
        <dbReference type="Rhea" id="RHEA:19629"/>
        <dbReference type="ChEBI" id="CHEBI:15562"/>
        <dbReference type="ChEBI" id="CHEBI:16526"/>
        <dbReference type="ChEBI" id="CHEBI:16810"/>
        <dbReference type="ChEBI" id="CHEBI:57783"/>
        <dbReference type="ChEBI" id="CHEBI:58349"/>
        <dbReference type="EC" id="1.1.1.42"/>
    </reaction>
</comment>
<keyword evidence="16" id="KW-1185">Reference proteome</keyword>
<dbReference type="Gramene" id="ESQ29840">
    <property type="protein sequence ID" value="ESQ29840"/>
    <property type="gene ID" value="EUTSA_v10012325mg"/>
</dbReference>
<feature type="domain" description="FHA" evidence="14">
    <location>
        <begin position="78"/>
        <end position="131"/>
    </location>
</feature>
<feature type="binding site" evidence="12">
    <location>
        <position position="301"/>
    </location>
    <ligand>
        <name>Mn(2+)</name>
        <dbReference type="ChEBI" id="CHEBI:29035"/>
    </ligand>
</feature>
<dbReference type="GO" id="GO:0006739">
    <property type="term" value="P:NADP+ metabolic process"/>
    <property type="evidence" value="ECO:0007669"/>
    <property type="project" value="TreeGrafter"/>
</dbReference>
<evidence type="ECO:0000256" key="7">
    <source>
        <dbReference type="ARBA" id="ARBA00023002"/>
    </source>
</evidence>
<evidence type="ECO:0000256" key="5">
    <source>
        <dbReference type="ARBA" id="ARBA00022842"/>
    </source>
</evidence>
<dbReference type="PANTHER" id="PTHR11822:SF30">
    <property type="entry name" value="PEROXISOMAL ISOCITRATE DEHYDROGENASE [NADP]"/>
    <property type="match status" value="1"/>
</dbReference>
<evidence type="ECO:0000256" key="3">
    <source>
        <dbReference type="ARBA" id="ARBA00022532"/>
    </source>
</evidence>
<protein>
    <recommendedName>
        <fullName evidence="9">Isocitrate dehydrogenase [NADP]</fullName>
        <ecNumber evidence="9">1.1.1.42</ecNumber>
    </recommendedName>
</protein>
<comment type="similarity">
    <text evidence="2 9">Belongs to the isocitrate and isopropylmalate dehydrogenases family.</text>
</comment>
<evidence type="ECO:0000256" key="13">
    <source>
        <dbReference type="PIRSR" id="PIRSR000108-4"/>
    </source>
</evidence>
<dbReference type="GO" id="GO:0005739">
    <property type="term" value="C:mitochondrion"/>
    <property type="evidence" value="ECO:0007669"/>
    <property type="project" value="TreeGrafter"/>
</dbReference>
<dbReference type="OMA" id="ENYETKW"/>
<dbReference type="GO" id="GO:0004450">
    <property type="term" value="F:isocitrate dehydrogenase (NADP+) activity"/>
    <property type="evidence" value="ECO:0007669"/>
    <property type="project" value="UniProtKB-EC"/>
</dbReference>
<evidence type="ECO:0000256" key="10">
    <source>
        <dbReference type="PIRSR" id="PIRSR000108-1"/>
    </source>
</evidence>
<dbReference type="EC" id="1.1.1.42" evidence="9"/>
<evidence type="ECO:0000256" key="1">
    <source>
        <dbReference type="ARBA" id="ARBA00001936"/>
    </source>
</evidence>
<feature type="binding site" evidence="11">
    <location>
        <begin position="124"/>
        <end position="130"/>
    </location>
    <ligand>
        <name>D-threo-isocitrate</name>
        <dbReference type="ChEBI" id="CHEBI:15562"/>
    </ligand>
</feature>
<proteinExistence type="inferred from homology"/>
<evidence type="ECO:0000313" key="16">
    <source>
        <dbReference type="Proteomes" id="UP000030689"/>
    </source>
</evidence>
<keyword evidence="3 9" id="KW-0816">Tricarboxylic acid cycle</keyword>
<evidence type="ECO:0000256" key="8">
    <source>
        <dbReference type="ARBA" id="ARBA00023211"/>
    </source>
</evidence>
<evidence type="ECO:0000256" key="12">
    <source>
        <dbReference type="PIRSR" id="PIRSR000108-3"/>
    </source>
</evidence>
<dbReference type="PIRSF" id="PIRSF000108">
    <property type="entry name" value="IDH_NADP"/>
    <property type="match status" value="1"/>
</dbReference>
<evidence type="ECO:0000256" key="9">
    <source>
        <dbReference type="PIRNR" id="PIRNR000108"/>
    </source>
</evidence>
<dbReference type="PROSITE" id="PS50006">
    <property type="entry name" value="FHA_DOMAIN"/>
    <property type="match status" value="1"/>
</dbReference>
<sequence length="463" mass="52517">MEFEKIKVANPVVEMDGDEMTRVIWKFIKDKLIFPFLELDIKYFDLGLPNRDSTNDKVTTESAEATLKYNVAIKCATITPGMSSDLCRVYLHFDLLTTLFFRNHCSTTDEARVQEFGLKKMWRSPNGTIRNILNGTVFREPIICRNIPRIVAGWTKPICIGRHAFGDQYRATDIIVNEPGKLKLVFEPSGSSRKTEFEVFKFTGAGGVALAMYNTNESIRAFAESSMYTAYQKKWPLYLSTKNTILKTYDGRFKDIFQEVYETNWRSKFEAAGICYIRFQCARKTCLKKLMKSRYEHRLIDDMVAYAMKSEGGYVWACKNYDGDVQSDFLAQGYGSLGLMTSVLVCPDGKTIEAEAAHGTVTRHFRVHQKGGETSTNSIASIFAWSRGLAHRAKLDSNAALLNFTEKLEAACMGSVESGKMTKDLALLIHGPKVRRDAYVNTEEFIDAVAWELRRRLLGSSRL</sequence>
<dbReference type="GO" id="GO:0006102">
    <property type="term" value="P:isocitrate metabolic process"/>
    <property type="evidence" value="ECO:0007669"/>
    <property type="project" value="InterPro"/>
</dbReference>
<gene>
    <name evidence="15" type="ORF">EUTSA_v10012325mg</name>
</gene>
<feature type="binding site" evidence="11">
    <location>
        <position position="79"/>
    </location>
    <ligand>
        <name>D-threo-isocitrate</name>
        <dbReference type="ChEBI" id="CHEBI:15562"/>
    </ligand>
</feature>
<comment type="cofactor">
    <cofactor evidence="1">
        <name>Mn(2+)</name>
        <dbReference type="ChEBI" id="CHEBI:29035"/>
    </cofactor>
</comment>
<feature type="binding site" evidence="13">
    <location>
        <position position="112"/>
    </location>
    <ligand>
        <name>NADP(+)</name>
        <dbReference type="ChEBI" id="CHEBI:58349"/>
    </ligand>
</feature>
<keyword evidence="6 9" id="KW-0521">NADP</keyword>
<feature type="binding site" evidence="12">
    <location>
        <position position="324"/>
    </location>
    <ligand>
        <name>Mn(2+)</name>
        <dbReference type="ChEBI" id="CHEBI:29035"/>
    </ligand>
</feature>
<dbReference type="Pfam" id="PF00180">
    <property type="entry name" value="Iso_dh"/>
    <property type="match status" value="1"/>
</dbReference>
<feature type="binding site" evidence="13">
    <location>
        <begin position="359"/>
        <end position="364"/>
    </location>
    <ligand>
        <name>NADP(+)</name>
        <dbReference type="ChEBI" id="CHEBI:58349"/>
    </ligand>
</feature>
<feature type="binding site" evidence="11">
    <location>
        <position position="139"/>
    </location>
    <ligand>
        <name>D-threo-isocitrate</name>
        <dbReference type="ChEBI" id="CHEBI:15562"/>
    </ligand>
</feature>
<feature type="binding site" evidence="13">
    <location>
        <position position="309"/>
    </location>
    <ligand>
        <name>NADP(+)</name>
        <dbReference type="ChEBI" id="CHEBI:58349"/>
    </ligand>
</feature>
<dbReference type="InterPro" id="IPR000253">
    <property type="entry name" value="FHA_dom"/>
</dbReference>
<evidence type="ECO:0000256" key="6">
    <source>
        <dbReference type="ARBA" id="ARBA00022857"/>
    </source>
</evidence>
<dbReference type="eggNOG" id="KOG1526">
    <property type="taxonomic scope" value="Eukaryota"/>
</dbReference>
<evidence type="ECO:0000259" key="14">
    <source>
        <dbReference type="PROSITE" id="PS50006"/>
    </source>
</evidence>
<feature type="binding site" evidence="13">
    <location>
        <position position="377"/>
    </location>
    <ligand>
        <name>NADP(+)</name>
        <dbReference type="ChEBI" id="CHEBI:58349"/>
    </ligand>
</feature>
<feature type="binding site" evidence="11">
    <location>
        <position position="162"/>
    </location>
    <ligand>
        <name>D-threo-isocitrate</name>
        <dbReference type="ChEBI" id="CHEBI:15562"/>
    </ligand>
</feature>
<feature type="binding site" evidence="13">
    <location>
        <begin position="77"/>
        <end position="79"/>
    </location>
    <ligand>
        <name>NADP(+)</name>
        <dbReference type="ChEBI" id="CHEBI:58349"/>
    </ligand>
</feature>
<organism evidence="15 16">
    <name type="scientific">Eutrema salsugineum</name>
    <name type="common">Saltwater cress</name>
    <name type="synonym">Sisymbrium salsugineum</name>
    <dbReference type="NCBI Taxonomy" id="72664"/>
    <lineage>
        <taxon>Eukaryota</taxon>
        <taxon>Viridiplantae</taxon>
        <taxon>Streptophyta</taxon>
        <taxon>Embryophyta</taxon>
        <taxon>Tracheophyta</taxon>
        <taxon>Spermatophyta</taxon>
        <taxon>Magnoliopsida</taxon>
        <taxon>eudicotyledons</taxon>
        <taxon>Gunneridae</taxon>
        <taxon>Pentapetalae</taxon>
        <taxon>rosids</taxon>
        <taxon>malvids</taxon>
        <taxon>Brassicales</taxon>
        <taxon>Brassicaceae</taxon>
        <taxon>Eutremeae</taxon>
        <taxon>Eutrema</taxon>
    </lineage>
</organism>
<dbReference type="NCBIfam" id="NF006156">
    <property type="entry name" value="PRK08299.1"/>
    <property type="match status" value="1"/>
</dbReference>
<dbReference type="STRING" id="72664.V4JWL0"/>
<evidence type="ECO:0000256" key="11">
    <source>
        <dbReference type="PIRSR" id="PIRSR000108-2"/>
    </source>
</evidence>
<dbReference type="Gene3D" id="3.40.718.10">
    <property type="entry name" value="Isopropylmalate Dehydrogenase"/>
    <property type="match status" value="2"/>
</dbReference>
<dbReference type="KEGG" id="eus:EUTSA_v10012325mg"/>
<name>V4JWL0_EUTSA</name>
<dbReference type="GO" id="GO:0006099">
    <property type="term" value="P:tricarboxylic acid cycle"/>
    <property type="evidence" value="ECO:0007669"/>
    <property type="project" value="UniProtKB-KW"/>
</dbReference>
<feature type="site" description="Critical for catalysis" evidence="10">
    <location>
        <position position="169"/>
    </location>
</feature>
<evidence type="ECO:0000256" key="2">
    <source>
        <dbReference type="ARBA" id="ARBA00007769"/>
    </source>
</evidence>
<keyword evidence="7 9" id="KW-0560">Oxidoreductase</keyword>
<dbReference type="SUPFAM" id="SSF53659">
    <property type="entry name" value="Isocitrate/Isopropylmalate dehydrogenase-like"/>
    <property type="match status" value="1"/>
</dbReference>
<dbReference type="Proteomes" id="UP000030689">
    <property type="component" value="Unassembled WGS sequence"/>
</dbReference>
<dbReference type="EMBL" id="KI517809">
    <property type="protein sequence ID" value="ESQ29840.1"/>
    <property type="molecule type" value="Genomic_DNA"/>
</dbReference>
<evidence type="ECO:0000313" key="15">
    <source>
        <dbReference type="EMBL" id="ESQ29840.1"/>
    </source>
</evidence>
<dbReference type="InterPro" id="IPR024084">
    <property type="entry name" value="IsoPropMal-DH-like_dom"/>
</dbReference>
<dbReference type="PANTHER" id="PTHR11822">
    <property type="entry name" value="NADP-SPECIFIC ISOCITRATE DEHYDROGENASE"/>
    <property type="match status" value="1"/>
</dbReference>
<dbReference type="NCBIfam" id="TIGR00127">
    <property type="entry name" value="nadp_idh_euk"/>
    <property type="match status" value="1"/>
</dbReference>
<evidence type="ECO:0000256" key="4">
    <source>
        <dbReference type="ARBA" id="ARBA00022723"/>
    </source>
</evidence>